<protein>
    <submittedName>
        <fullName evidence="2">Uncharacterized protein</fullName>
    </submittedName>
</protein>
<dbReference type="AlphaFoldDB" id="A0A9P5HTH3"/>
<feature type="region of interest" description="Disordered" evidence="1">
    <location>
        <begin position="131"/>
        <end position="167"/>
    </location>
</feature>
<dbReference type="RefSeq" id="XP_038726449.1">
    <property type="nucleotide sequence ID" value="XM_038882708.1"/>
</dbReference>
<accession>A0A9P5HTH3</accession>
<evidence type="ECO:0000313" key="2">
    <source>
        <dbReference type="EMBL" id="KAF7915555.1"/>
    </source>
</evidence>
<proteinExistence type="predicted"/>
<evidence type="ECO:0000313" key="3">
    <source>
        <dbReference type="Proteomes" id="UP000710849"/>
    </source>
</evidence>
<dbReference type="EMBL" id="RCSW01000056">
    <property type="protein sequence ID" value="KAF7915555.1"/>
    <property type="molecule type" value="Genomic_DNA"/>
</dbReference>
<sequence length="197" mass="22241">MTRVSKRRFYGPTRVIEKYPVLSGTTKEQFEEYFRFLVAIEVIIKAKVGDHRDELKEQIGKSAPDDWKSALVIFQLRRCSPLAGPERECADKSMSKLGKLALGLSPVEALALKDAPNSDSDDNFMLALGSESEEDAMPDLEDENGNVVRRGSAEKKKKKEKEKQNDSMIMVEDDMWGRRHHGMNGDGMDTIPSWGYV</sequence>
<reference evidence="2 3" key="1">
    <citation type="journal article" date="2020" name="Genome Biol. Evol.">
        <title>Comparative genomics of Sclerotiniaceae.</title>
        <authorList>
            <person name="Valero Jimenez C.A."/>
            <person name="Steentjes M."/>
            <person name="Scholten O.E."/>
            <person name="Van Kan J.A.L."/>
        </authorList>
    </citation>
    <scope>NUCLEOTIDE SEQUENCE [LARGE SCALE GENOMIC DNA]</scope>
    <source>
        <strain evidence="2 3">MUCL 94</strain>
    </source>
</reference>
<name>A0A9P5HTH3_9HELO</name>
<dbReference type="Proteomes" id="UP000710849">
    <property type="component" value="Unassembled WGS sequence"/>
</dbReference>
<feature type="compositionally biased region" description="Acidic residues" evidence="1">
    <location>
        <begin position="131"/>
        <end position="144"/>
    </location>
</feature>
<comment type="caution">
    <text evidence="2">The sequence shown here is derived from an EMBL/GenBank/DDBJ whole genome shotgun (WGS) entry which is preliminary data.</text>
</comment>
<evidence type="ECO:0000256" key="1">
    <source>
        <dbReference type="SAM" id="MobiDB-lite"/>
    </source>
</evidence>
<keyword evidence="3" id="KW-1185">Reference proteome</keyword>
<organism evidence="2 3">
    <name type="scientific">Botrytis byssoidea</name>
    <dbReference type="NCBI Taxonomy" id="139641"/>
    <lineage>
        <taxon>Eukaryota</taxon>
        <taxon>Fungi</taxon>
        <taxon>Dikarya</taxon>
        <taxon>Ascomycota</taxon>
        <taxon>Pezizomycotina</taxon>
        <taxon>Leotiomycetes</taxon>
        <taxon>Helotiales</taxon>
        <taxon>Sclerotiniaceae</taxon>
        <taxon>Botrytis</taxon>
    </lineage>
</organism>
<dbReference type="GeneID" id="62155781"/>
<gene>
    <name evidence="2" type="ORF">EAE97_012194</name>
</gene>